<dbReference type="Proteomes" id="UP001362999">
    <property type="component" value="Unassembled WGS sequence"/>
</dbReference>
<evidence type="ECO:0000313" key="2">
    <source>
        <dbReference type="EMBL" id="KAK6977072.1"/>
    </source>
</evidence>
<dbReference type="AlphaFoldDB" id="A0AAV9ZB62"/>
<proteinExistence type="predicted"/>
<evidence type="ECO:0000313" key="3">
    <source>
        <dbReference type="Proteomes" id="UP001362999"/>
    </source>
</evidence>
<protein>
    <submittedName>
        <fullName evidence="2">Uncharacterized protein</fullName>
    </submittedName>
</protein>
<evidence type="ECO:0000256" key="1">
    <source>
        <dbReference type="SAM" id="MobiDB-lite"/>
    </source>
</evidence>
<name>A0AAV9ZB62_9AGAR</name>
<feature type="compositionally biased region" description="Pro residues" evidence="1">
    <location>
        <begin position="1"/>
        <end position="12"/>
    </location>
</feature>
<dbReference type="EMBL" id="JAWWNJ010000173">
    <property type="protein sequence ID" value="KAK6977072.1"/>
    <property type="molecule type" value="Genomic_DNA"/>
</dbReference>
<feature type="region of interest" description="Disordered" evidence="1">
    <location>
        <begin position="1"/>
        <end position="43"/>
    </location>
</feature>
<comment type="caution">
    <text evidence="2">The sequence shown here is derived from an EMBL/GenBank/DDBJ whole genome shotgun (WGS) entry which is preliminary data.</text>
</comment>
<keyword evidence="3" id="KW-1185">Reference proteome</keyword>
<feature type="compositionally biased region" description="Low complexity" evidence="1">
    <location>
        <begin position="33"/>
        <end position="43"/>
    </location>
</feature>
<reference evidence="2 3" key="1">
    <citation type="journal article" date="2024" name="J Genomics">
        <title>Draft genome sequencing and assembly of Favolaschia claudopus CIRM-BRFM 2984 isolated from oak limbs.</title>
        <authorList>
            <person name="Navarro D."/>
            <person name="Drula E."/>
            <person name="Chaduli D."/>
            <person name="Cazenave R."/>
            <person name="Ahrendt S."/>
            <person name="Wang J."/>
            <person name="Lipzen A."/>
            <person name="Daum C."/>
            <person name="Barry K."/>
            <person name="Grigoriev I.V."/>
            <person name="Favel A."/>
            <person name="Rosso M.N."/>
            <person name="Martin F."/>
        </authorList>
    </citation>
    <scope>NUCLEOTIDE SEQUENCE [LARGE SCALE GENOMIC DNA]</scope>
    <source>
        <strain evidence="2 3">CIRM-BRFM 2984</strain>
    </source>
</reference>
<organism evidence="2 3">
    <name type="scientific">Favolaschia claudopus</name>
    <dbReference type="NCBI Taxonomy" id="2862362"/>
    <lineage>
        <taxon>Eukaryota</taxon>
        <taxon>Fungi</taxon>
        <taxon>Dikarya</taxon>
        <taxon>Basidiomycota</taxon>
        <taxon>Agaricomycotina</taxon>
        <taxon>Agaricomycetes</taxon>
        <taxon>Agaricomycetidae</taxon>
        <taxon>Agaricales</taxon>
        <taxon>Marasmiineae</taxon>
        <taxon>Mycenaceae</taxon>
        <taxon>Favolaschia</taxon>
    </lineage>
</organism>
<accession>A0AAV9ZB62</accession>
<feature type="compositionally biased region" description="Basic and acidic residues" evidence="1">
    <location>
        <begin position="13"/>
        <end position="29"/>
    </location>
</feature>
<sequence>MPVALPAPPPPPIKKDKEVAAKEPPKEVPRPAPGAGLPAPLVPHLRTEGPYQANEVFVAPAECLAAVEEEDRAPEWYSITRGRFVGVVDQHALSELAISGIAGGARKAYEPQAQALPAFNKALACALVTLLSSAKYTTITKARISFFGQRPLSSSPS</sequence>
<gene>
    <name evidence="2" type="ORF">R3P38DRAFT_3237869</name>
</gene>